<proteinExistence type="inferred from homology"/>
<dbReference type="Pfam" id="PF01455">
    <property type="entry name" value="HupF_HypC"/>
    <property type="match status" value="1"/>
</dbReference>
<gene>
    <name evidence="3" type="ORF">DDW13_03595</name>
</gene>
<sequence>MCWAVPAKVVAIDTDVIAEVDLGGGTIKKVAIGVDNVKPGDYVMVHAGVIIEKLSKEGVIENLKFIAEEIQRTEEIMGKSEEEAKKAADEFFKEAMKILES</sequence>
<evidence type="ECO:0000313" key="4">
    <source>
        <dbReference type="Proteomes" id="UP000245638"/>
    </source>
</evidence>
<dbReference type="SUPFAM" id="SSF159127">
    <property type="entry name" value="HupF/HypC-like"/>
    <property type="match status" value="1"/>
</dbReference>
<dbReference type="Gene3D" id="2.30.30.140">
    <property type="match status" value="1"/>
</dbReference>
<evidence type="ECO:0000256" key="1">
    <source>
        <dbReference type="ARBA" id="ARBA00006018"/>
    </source>
</evidence>
<dbReference type="GO" id="GO:1902670">
    <property type="term" value="F:carbon dioxide binding"/>
    <property type="evidence" value="ECO:0007669"/>
    <property type="project" value="TreeGrafter"/>
</dbReference>
<dbReference type="GO" id="GO:0005506">
    <property type="term" value="F:iron ion binding"/>
    <property type="evidence" value="ECO:0007669"/>
    <property type="project" value="TreeGrafter"/>
</dbReference>
<dbReference type="PANTHER" id="PTHR35177:SF2">
    <property type="entry name" value="HYDROGENASE MATURATION FACTOR HYBG"/>
    <property type="match status" value="1"/>
</dbReference>
<protein>
    <submittedName>
        <fullName evidence="3">HypC/HybG/HupF family hydrogenase formation chaperone</fullName>
    </submittedName>
</protein>
<evidence type="ECO:0000313" key="3">
    <source>
        <dbReference type="EMBL" id="PVU76296.1"/>
    </source>
</evidence>
<dbReference type="EMBL" id="QEFD01000111">
    <property type="protein sequence ID" value="PVU76296.1"/>
    <property type="molecule type" value="Genomic_DNA"/>
</dbReference>
<dbReference type="AlphaFoldDB" id="A0A2T9X883"/>
<dbReference type="PANTHER" id="PTHR35177">
    <property type="entry name" value="HYDROGENASE MATURATION FACTOR HYBG"/>
    <property type="match status" value="1"/>
</dbReference>
<dbReference type="InterPro" id="IPR001109">
    <property type="entry name" value="Hydrogenase_HupF/HypC"/>
</dbReference>
<keyword evidence="2" id="KW-0175">Coiled coil</keyword>
<accession>A0A2T9X883</accession>
<reference evidence="3 4" key="1">
    <citation type="journal article" date="2015" name="Appl. Environ. Microbiol.">
        <title>Nanoarchaeota, Their Sulfolobales Host, and Nanoarchaeota Virus Distribution across Yellowstone National Park Hot Springs.</title>
        <authorList>
            <person name="Munson-McGee J.H."/>
            <person name="Field E.K."/>
            <person name="Bateson M."/>
            <person name="Rooney C."/>
            <person name="Stepanauskas R."/>
            <person name="Young M.J."/>
        </authorList>
    </citation>
    <scope>NUCLEOTIDE SEQUENCE [LARGE SCALE GENOMIC DNA]</scope>
    <source>
        <strain evidence="3">SCGC AC-742_N10</strain>
    </source>
</reference>
<comment type="caution">
    <text evidence="3">The sequence shown here is derived from an EMBL/GenBank/DDBJ whole genome shotgun (WGS) entry which is preliminary data.</text>
</comment>
<name>A0A2T9X883_9CREN</name>
<feature type="coiled-coil region" evidence="2">
    <location>
        <begin position="63"/>
        <end position="90"/>
    </location>
</feature>
<comment type="similarity">
    <text evidence="1">Belongs to the HupF/HypC family.</text>
</comment>
<evidence type="ECO:0000256" key="2">
    <source>
        <dbReference type="SAM" id="Coils"/>
    </source>
</evidence>
<organism evidence="3 4">
    <name type="scientific">Acidianus hospitalis</name>
    <dbReference type="NCBI Taxonomy" id="563177"/>
    <lineage>
        <taxon>Archaea</taxon>
        <taxon>Thermoproteota</taxon>
        <taxon>Thermoprotei</taxon>
        <taxon>Sulfolobales</taxon>
        <taxon>Sulfolobaceae</taxon>
        <taxon>Acidianus</taxon>
    </lineage>
</organism>
<dbReference type="Proteomes" id="UP000245638">
    <property type="component" value="Unassembled WGS sequence"/>
</dbReference>
<dbReference type="GO" id="GO:0051604">
    <property type="term" value="P:protein maturation"/>
    <property type="evidence" value="ECO:0007669"/>
    <property type="project" value="TreeGrafter"/>
</dbReference>